<dbReference type="Gene3D" id="3.30.450.40">
    <property type="match status" value="1"/>
</dbReference>
<protein>
    <submittedName>
        <fullName evidence="2">Cyclic di-GMP phosphodiesterase CdpA</fullName>
        <ecNumber evidence="2">3.1.4.52</ecNumber>
    </submittedName>
</protein>
<dbReference type="GO" id="GO:0071111">
    <property type="term" value="F:cyclic-guanylate-specific phosphodiesterase activity"/>
    <property type="evidence" value="ECO:0007669"/>
    <property type="project" value="UniProtKB-EC"/>
</dbReference>
<sequence length="558" mass="58804">MAGTAGLARRTSAVSLLLDDLIDRSGFDVWVAVGTSDDVPVVLGTTHHATAFGFAETVPAWAWQLSATVAREGSVVVLPHLDEVPEERRRFEVGIRSGAQGVVGIPILTPERHPLGVLCGLSRTFPEEQLCAAVPHAEVVARVIGTVIAHESEIARLSWRVGDLEAVVPDGSARTATERAIDAQLETVRVHLGLDQVVVGRFADGRHRIVNAAVGTGVRSLAGASEADEGSLARLVVDGRVPAAIADVATLPALSIVRTPLDPATRAYVGVPLRRPDGAVFGVLGAIAHVVRDDVGARELATLQVLAQQIAEALAEQDRSEAEDRAFVHDYRDLMGRGGPQIVYQPVVALAELRHAGVEALSRFAGSVRPPEQWFARATGAGHGAELELRAIRSALVGLPHAPGFLSLNVSPATILLPDFTATLLGQPLERLVLEITEHTQVSDYGALGEVLAPLRAAGLRIAVDDVGAGFASMRHVLVLAPELIKLDLSLVHGISHDARRRSLAAALLTFAADLGASVVAEGVETAGELDCLRELGVPFGQGFHLGRPEPLHDPQAA</sequence>
<dbReference type="Gene3D" id="3.20.20.450">
    <property type="entry name" value="EAL domain"/>
    <property type="match status" value="1"/>
</dbReference>
<dbReference type="PANTHER" id="PTHR33121:SF70">
    <property type="entry name" value="SIGNALING PROTEIN YKOW"/>
    <property type="match status" value="1"/>
</dbReference>
<dbReference type="SUPFAM" id="SSF141868">
    <property type="entry name" value="EAL domain-like"/>
    <property type="match status" value="1"/>
</dbReference>
<dbReference type="InterPro" id="IPR029016">
    <property type="entry name" value="GAF-like_dom_sf"/>
</dbReference>
<proteinExistence type="predicted"/>
<evidence type="ECO:0000259" key="1">
    <source>
        <dbReference type="PROSITE" id="PS50883"/>
    </source>
</evidence>
<dbReference type="InterPro" id="IPR001633">
    <property type="entry name" value="EAL_dom"/>
</dbReference>
<feature type="domain" description="EAL" evidence="1">
    <location>
        <begin position="324"/>
        <end position="558"/>
    </location>
</feature>
<dbReference type="PANTHER" id="PTHR33121">
    <property type="entry name" value="CYCLIC DI-GMP PHOSPHODIESTERASE PDEF"/>
    <property type="match status" value="1"/>
</dbReference>
<dbReference type="EC" id="3.1.4.52" evidence="2"/>
<dbReference type="Pfam" id="PF00563">
    <property type="entry name" value="EAL"/>
    <property type="match status" value="1"/>
</dbReference>
<dbReference type="InterPro" id="IPR003018">
    <property type="entry name" value="GAF"/>
</dbReference>
<name>A0A1J5RJS9_9ZZZZ</name>
<comment type="caution">
    <text evidence="2">The sequence shown here is derived from an EMBL/GenBank/DDBJ whole genome shotgun (WGS) entry which is preliminary data.</text>
</comment>
<reference evidence="2" key="1">
    <citation type="submission" date="2016-10" db="EMBL/GenBank/DDBJ databases">
        <title>Sequence of Gallionella enrichment culture.</title>
        <authorList>
            <person name="Poehlein A."/>
            <person name="Muehling M."/>
            <person name="Daniel R."/>
        </authorList>
    </citation>
    <scope>NUCLEOTIDE SEQUENCE</scope>
</reference>
<dbReference type="SMART" id="SM00065">
    <property type="entry name" value="GAF"/>
    <property type="match status" value="1"/>
</dbReference>
<dbReference type="CDD" id="cd01948">
    <property type="entry name" value="EAL"/>
    <property type="match status" value="1"/>
</dbReference>
<dbReference type="EMBL" id="MLJW01000234">
    <property type="protein sequence ID" value="OIQ92356.1"/>
    <property type="molecule type" value="Genomic_DNA"/>
</dbReference>
<dbReference type="InterPro" id="IPR035919">
    <property type="entry name" value="EAL_sf"/>
</dbReference>
<dbReference type="SMART" id="SM00052">
    <property type="entry name" value="EAL"/>
    <property type="match status" value="1"/>
</dbReference>
<accession>A0A1J5RJS9</accession>
<organism evidence="2">
    <name type="scientific">mine drainage metagenome</name>
    <dbReference type="NCBI Taxonomy" id="410659"/>
    <lineage>
        <taxon>unclassified sequences</taxon>
        <taxon>metagenomes</taxon>
        <taxon>ecological metagenomes</taxon>
    </lineage>
</organism>
<dbReference type="SUPFAM" id="SSF55781">
    <property type="entry name" value="GAF domain-like"/>
    <property type="match status" value="2"/>
</dbReference>
<keyword evidence="2" id="KW-0378">Hydrolase</keyword>
<dbReference type="AlphaFoldDB" id="A0A1J5RJS9"/>
<evidence type="ECO:0000313" key="2">
    <source>
        <dbReference type="EMBL" id="OIQ92356.1"/>
    </source>
</evidence>
<dbReference type="InterPro" id="IPR050706">
    <property type="entry name" value="Cyclic-di-GMP_PDE-like"/>
</dbReference>
<gene>
    <name evidence="2" type="primary">cdpA_6</name>
    <name evidence="2" type="ORF">GALL_257220</name>
</gene>
<dbReference type="Pfam" id="PF13185">
    <property type="entry name" value="GAF_2"/>
    <property type="match status" value="1"/>
</dbReference>
<dbReference type="PROSITE" id="PS50883">
    <property type="entry name" value="EAL"/>
    <property type="match status" value="1"/>
</dbReference>